<keyword evidence="1" id="KW-0614">Plasmid</keyword>
<reference evidence="1" key="1">
    <citation type="submission" date="2022-09" db="EMBL/GenBank/DDBJ databases">
        <title>Interaction between co-microsymbionts with complementary sets of symbiotic genes in legume-rhizobium systems.</title>
        <authorList>
            <person name="Safronova V."/>
            <person name="Sazanova A."/>
            <person name="Afonin A."/>
            <person name="Chirak E."/>
        </authorList>
    </citation>
    <scope>NUCLEOTIDE SEQUENCE</scope>
    <source>
        <strain evidence="1">A18/3m</strain>
    </source>
</reference>
<evidence type="ECO:0000313" key="2">
    <source>
        <dbReference type="Proteomes" id="UP001061991"/>
    </source>
</evidence>
<keyword evidence="1" id="KW-0378">Hydrolase</keyword>
<gene>
    <name evidence="1" type="ORF">N8E88_05110</name>
</gene>
<name>A0ACD4CXD3_9HYPH</name>
<protein>
    <submittedName>
        <fullName evidence="1">Fumarylacetoacetate hydrolase family protein</fullName>
    </submittedName>
</protein>
<sequence length="244" mass="25642">MADNRARGRVSELPLTQILSLTEAFEIQSIAIETYSSDLDGFALAGTSESSQVSLALAQPIFAPIASNAHFGDGHRLSLAQGVLGAQCEFAFIIARPYPAHHEPITRATAAECILGCQSAIGILGRRSHHGGLNHFAAVADFGLHVATICGTLDQNANLNELDAVEVSARLDGNVVASATGSSIMGHPLEAVVWLAQELSRHGNQLSTGDIVTSGSCTPIVQVLPGQHMIADFGYLGQVSCRFE</sequence>
<organism evidence="1 2">
    <name type="scientific">Phyllobacterium zundukense</name>
    <dbReference type="NCBI Taxonomy" id="1867719"/>
    <lineage>
        <taxon>Bacteria</taxon>
        <taxon>Pseudomonadati</taxon>
        <taxon>Pseudomonadota</taxon>
        <taxon>Alphaproteobacteria</taxon>
        <taxon>Hyphomicrobiales</taxon>
        <taxon>Phyllobacteriaceae</taxon>
        <taxon>Phyllobacterium</taxon>
    </lineage>
</organism>
<dbReference type="Proteomes" id="UP001061991">
    <property type="component" value="Plasmid p_unnamed2"/>
</dbReference>
<dbReference type="EMBL" id="CP104971">
    <property type="protein sequence ID" value="UXN58199.1"/>
    <property type="molecule type" value="Genomic_DNA"/>
</dbReference>
<keyword evidence="2" id="KW-1185">Reference proteome</keyword>
<evidence type="ECO:0000313" key="1">
    <source>
        <dbReference type="EMBL" id="UXN58199.1"/>
    </source>
</evidence>
<accession>A0ACD4CXD3</accession>
<geneLocation type="plasmid" evidence="1 2">
    <name>p_unnamed2</name>
</geneLocation>
<proteinExistence type="predicted"/>